<comment type="similarity">
    <text evidence="3">Belongs to the peroxisomal targeting signal receptor family.</text>
</comment>
<feature type="repeat" description="TPR" evidence="8">
    <location>
        <begin position="383"/>
        <end position="416"/>
    </location>
</feature>
<dbReference type="Gene3D" id="1.25.40.10">
    <property type="entry name" value="Tetratricopeptide repeat domain"/>
    <property type="match status" value="1"/>
</dbReference>
<protein>
    <recommendedName>
        <fullName evidence="12">Peroxin-5</fullName>
    </recommendedName>
</protein>
<gene>
    <name evidence="10" type="ORF">CDCA_CDCA04G1344</name>
</gene>
<comment type="caution">
    <text evidence="10">The sequence shown here is derived from an EMBL/GenBank/DDBJ whole genome shotgun (WGS) entry which is preliminary data.</text>
</comment>
<feature type="repeat" description="TPR" evidence="8">
    <location>
        <begin position="478"/>
        <end position="511"/>
    </location>
</feature>
<evidence type="ECO:0000256" key="2">
    <source>
        <dbReference type="ARBA" id="ARBA00004496"/>
    </source>
</evidence>
<comment type="subcellular location">
    <subcellularLocation>
        <location evidence="2">Cytoplasm</location>
    </subcellularLocation>
    <subcellularLocation>
        <location evidence="1">Peroxisome</location>
    </subcellularLocation>
</comment>
<dbReference type="SMART" id="SM00028">
    <property type="entry name" value="TPR"/>
    <property type="match status" value="6"/>
</dbReference>
<dbReference type="Pfam" id="PF14559">
    <property type="entry name" value="TPR_19"/>
    <property type="match status" value="1"/>
</dbReference>
<evidence type="ECO:0000256" key="5">
    <source>
        <dbReference type="ARBA" id="ARBA00022737"/>
    </source>
</evidence>
<dbReference type="PANTHER" id="PTHR10130">
    <property type="entry name" value="PEROXISOMAL TARGETING SIGNAL 1 RECEPTOR PEX5"/>
    <property type="match status" value="1"/>
</dbReference>
<evidence type="ECO:0000256" key="4">
    <source>
        <dbReference type="ARBA" id="ARBA00022490"/>
    </source>
</evidence>
<dbReference type="PROSITE" id="PS50293">
    <property type="entry name" value="TPR_REGION"/>
    <property type="match status" value="1"/>
</dbReference>
<dbReference type="PROSITE" id="PS50005">
    <property type="entry name" value="TPR"/>
    <property type="match status" value="3"/>
</dbReference>
<dbReference type="SUPFAM" id="SSF48452">
    <property type="entry name" value="TPR-like"/>
    <property type="match status" value="1"/>
</dbReference>
<sequence>MASLREFGTRGTNDGGACLPDDVSGALRRPPGPSNAASRFAGQVLTRPSERERFLQAPPGVHAGGVVAPRPGEEFVEMPLPPGMTAPRAAAPSYAPRDGGLVAEFQRFGLAPGKAPWMPPPLPPAAAMASSAHFPGAYEAAWNQAAVGNAKTAPAMPPPQMAMQYARPYTSGYWPRYTAMMAPAMMGSPWAGRATVLPQQESQASASTSAATVDARNEWVSEFSQTLPVSHPTTAAEAPPEATHAPASFEAVLRDTQQEWQDTFDDDFYAFAGRRITDTPYRFEHSTADNRYLQQAHQQPSLDNRAAALEALAEGERLYAEGQLAEAIMAFEAAVKLDSTLSRAWYFLGVSHAESDQDPQAIASLKRVLECHQEDASSNDMLADALLCLAVSYTNELNQREALNYLQRWLDLHPTYRQVQAPEQDAGIEALTEVAPAETAWNAQTAASATAAAYQQQRRLMKRVSSALQSLPGAADDADLHSVLGVLHNLAHDYDAAVASFRSAVQRRPDDYRLWNRLGATLANHYQGREALSAYRSAIDLRENFVRAWVNVGTSYANQGAYEQAAKYYVRALRRNPRAVHIWSYLRTACIAMNRMDLLALTENVDEGNLNAIAAAVGA</sequence>
<evidence type="ECO:0000256" key="3">
    <source>
        <dbReference type="ARBA" id="ARBA00005348"/>
    </source>
</evidence>
<evidence type="ECO:0000256" key="6">
    <source>
        <dbReference type="ARBA" id="ARBA00022803"/>
    </source>
</evidence>
<accession>A0AAV9ISP4</accession>
<dbReference type="GO" id="GO:0005052">
    <property type="term" value="F:peroxisome matrix targeting signal-1 binding"/>
    <property type="evidence" value="ECO:0007669"/>
    <property type="project" value="TreeGrafter"/>
</dbReference>
<dbReference type="InterPro" id="IPR024111">
    <property type="entry name" value="PEX5/PEX5L"/>
</dbReference>
<evidence type="ECO:0000256" key="9">
    <source>
        <dbReference type="SAM" id="MobiDB-lite"/>
    </source>
</evidence>
<dbReference type="PANTHER" id="PTHR10130:SF0">
    <property type="entry name" value="GH08708P"/>
    <property type="match status" value="1"/>
</dbReference>
<evidence type="ECO:0008006" key="12">
    <source>
        <dbReference type="Google" id="ProtNLM"/>
    </source>
</evidence>
<feature type="region of interest" description="Disordered" evidence="9">
    <location>
        <begin position="1"/>
        <end position="41"/>
    </location>
</feature>
<name>A0AAV9ISP4_CYACA</name>
<keyword evidence="5" id="KW-0677">Repeat</keyword>
<keyword evidence="7" id="KW-0576">Peroxisome</keyword>
<organism evidence="10 11">
    <name type="scientific">Cyanidium caldarium</name>
    <name type="common">Red alga</name>
    <dbReference type="NCBI Taxonomy" id="2771"/>
    <lineage>
        <taxon>Eukaryota</taxon>
        <taxon>Rhodophyta</taxon>
        <taxon>Bangiophyceae</taxon>
        <taxon>Cyanidiales</taxon>
        <taxon>Cyanidiaceae</taxon>
        <taxon>Cyanidium</taxon>
    </lineage>
</organism>
<dbReference type="Pfam" id="PF13432">
    <property type="entry name" value="TPR_16"/>
    <property type="match status" value="1"/>
</dbReference>
<feature type="repeat" description="TPR" evidence="8">
    <location>
        <begin position="546"/>
        <end position="579"/>
    </location>
</feature>
<dbReference type="AlphaFoldDB" id="A0AAV9ISP4"/>
<reference evidence="10 11" key="1">
    <citation type="submission" date="2022-07" db="EMBL/GenBank/DDBJ databases">
        <title>Genome-wide signatures of adaptation to extreme environments.</title>
        <authorList>
            <person name="Cho C.H."/>
            <person name="Yoon H.S."/>
        </authorList>
    </citation>
    <scope>NUCLEOTIDE SEQUENCE [LARGE SCALE GENOMIC DNA]</scope>
    <source>
        <strain evidence="10 11">DBV 063 E5</strain>
    </source>
</reference>
<evidence type="ECO:0000313" key="11">
    <source>
        <dbReference type="Proteomes" id="UP001301350"/>
    </source>
</evidence>
<dbReference type="InterPro" id="IPR019734">
    <property type="entry name" value="TPR_rpt"/>
</dbReference>
<dbReference type="InterPro" id="IPR011990">
    <property type="entry name" value="TPR-like_helical_dom_sf"/>
</dbReference>
<dbReference type="GO" id="GO:0016560">
    <property type="term" value="P:protein import into peroxisome matrix, docking"/>
    <property type="evidence" value="ECO:0007669"/>
    <property type="project" value="TreeGrafter"/>
</dbReference>
<dbReference type="EMBL" id="JANCYW010000004">
    <property type="protein sequence ID" value="KAK4535319.1"/>
    <property type="molecule type" value="Genomic_DNA"/>
</dbReference>
<proteinExistence type="inferred from homology"/>
<dbReference type="Proteomes" id="UP001301350">
    <property type="component" value="Unassembled WGS sequence"/>
</dbReference>
<evidence type="ECO:0000313" key="10">
    <source>
        <dbReference type="EMBL" id="KAK4535319.1"/>
    </source>
</evidence>
<dbReference type="GO" id="GO:0005778">
    <property type="term" value="C:peroxisomal membrane"/>
    <property type="evidence" value="ECO:0007669"/>
    <property type="project" value="TreeGrafter"/>
</dbReference>
<evidence type="ECO:0000256" key="1">
    <source>
        <dbReference type="ARBA" id="ARBA00004275"/>
    </source>
</evidence>
<dbReference type="Pfam" id="PF00515">
    <property type="entry name" value="TPR_1"/>
    <property type="match status" value="1"/>
</dbReference>
<keyword evidence="11" id="KW-1185">Reference proteome</keyword>
<evidence type="ECO:0000256" key="8">
    <source>
        <dbReference type="PROSITE-ProRule" id="PRU00339"/>
    </source>
</evidence>
<keyword evidence="6 8" id="KW-0802">TPR repeat</keyword>
<evidence type="ECO:0000256" key="7">
    <source>
        <dbReference type="ARBA" id="ARBA00023140"/>
    </source>
</evidence>
<keyword evidence="4" id="KW-0963">Cytoplasm</keyword>
<dbReference type="GO" id="GO:0005829">
    <property type="term" value="C:cytosol"/>
    <property type="evidence" value="ECO:0007669"/>
    <property type="project" value="TreeGrafter"/>
</dbReference>